<organism evidence="2 3">
    <name type="scientific">Sinomicrobium pectinilyticum</name>
    <dbReference type="NCBI Taxonomy" id="1084421"/>
    <lineage>
        <taxon>Bacteria</taxon>
        <taxon>Pseudomonadati</taxon>
        <taxon>Bacteroidota</taxon>
        <taxon>Flavobacteriia</taxon>
        <taxon>Flavobacteriales</taxon>
        <taxon>Flavobacteriaceae</taxon>
        <taxon>Sinomicrobium</taxon>
    </lineage>
</organism>
<dbReference type="RefSeq" id="WP_123216022.1">
    <property type="nucleotide sequence ID" value="NZ_RJTM01000073.1"/>
</dbReference>
<dbReference type="PANTHER" id="PTHR12843">
    <property type="entry name" value="PROTEIN-LYSINE N-METHYLTRANSFERASE METTL10"/>
    <property type="match status" value="1"/>
</dbReference>
<dbReference type="Gene3D" id="3.40.50.150">
    <property type="entry name" value="Vaccinia Virus protein VP39"/>
    <property type="match status" value="1"/>
</dbReference>
<dbReference type="OrthoDB" id="9788660at2"/>
<dbReference type="SUPFAM" id="SSF53335">
    <property type="entry name" value="S-adenosyl-L-methionine-dependent methyltransferases"/>
    <property type="match status" value="1"/>
</dbReference>
<dbReference type="PANTHER" id="PTHR12843:SF5">
    <property type="entry name" value="EEF1A LYSINE METHYLTRANSFERASE 2"/>
    <property type="match status" value="1"/>
</dbReference>
<reference evidence="2 3" key="1">
    <citation type="submission" date="2018-10" db="EMBL/GenBank/DDBJ databases">
        <title>Sinomicrobium pectinilyticum sp. nov., a pectinase-producing bacterium isolated from alkaline and saline soil, and emended description of the genus Sinomicrobium.</title>
        <authorList>
            <person name="Cheng B."/>
            <person name="Li C."/>
            <person name="Lai Q."/>
            <person name="Du M."/>
            <person name="Shao Z."/>
            <person name="Xu P."/>
            <person name="Yang C."/>
        </authorList>
    </citation>
    <scope>NUCLEOTIDE SEQUENCE [LARGE SCALE GENOMIC DNA]</scope>
    <source>
        <strain evidence="2 3">5DNS001</strain>
    </source>
</reference>
<protein>
    <submittedName>
        <fullName evidence="2">Class I SAM-dependent methyltransferase</fullName>
    </submittedName>
</protein>
<sequence length="203" mass="23199">MDRKKHWEQIYGTKSPEEVSWYAPVPEVSLGFIEDSGIPKTAKILDIGGGDSFLVDHLLHLGYQDISVLDISETAIERAKARLGEQAKKVKWIVEDIANFQPDIQYDFWHDRAAFHFLTDEKEISDYVKIVGNHVVKEGFLVIGTFSEKGPEKCSGIQIQQYSDSSMTNLFKDCFKRIKCIYTDHETPAGNIQNFVFCSFRKV</sequence>
<dbReference type="GO" id="GO:0008168">
    <property type="term" value="F:methyltransferase activity"/>
    <property type="evidence" value="ECO:0007669"/>
    <property type="project" value="UniProtKB-KW"/>
</dbReference>
<evidence type="ECO:0000313" key="3">
    <source>
        <dbReference type="Proteomes" id="UP000267469"/>
    </source>
</evidence>
<keyword evidence="2" id="KW-0489">Methyltransferase</keyword>
<proteinExistence type="predicted"/>
<feature type="domain" description="Methyltransferase" evidence="1">
    <location>
        <begin position="44"/>
        <end position="125"/>
    </location>
</feature>
<dbReference type="Proteomes" id="UP000267469">
    <property type="component" value="Unassembled WGS sequence"/>
</dbReference>
<dbReference type="EMBL" id="RJTM01000073">
    <property type="protein sequence ID" value="RNL87133.1"/>
    <property type="molecule type" value="Genomic_DNA"/>
</dbReference>
<comment type="caution">
    <text evidence="2">The sequence shown here is derived from an EMBL/GenBank/DDBJ whole genome shotgun (WGS) entry which is preliminary data.</text>
</comment>
<dbReference type="AlphaFoldDB" id="A0A3N0EGX6"/>
<dbReference type="InterPro" id="IPR029063">
    <property type="entry name" value="SAM-dependent_MTases_sf"/>
</dbReference>
<evidence type="ECO:0000259" key="1">
    <source>
        <dbReference type="Pfam" id="PF13649"/>
    </source>
</evidence>
<keyword evidence="3" id="KW-1185">Reference proteome</keyword>
<dbReference type="InterPro" id="IPR041698">
    <property type="entry name" value="Methyltransf_25"/>
</dbReference>
<accession>A0A3N0EGX6</accession>
<name>A0A3N0EGX6_SINP1</name>
<dbReference type="Pfam" id="PF13649">
    <property type="entry name" value="Methyltransf_25"/>
    <property type="match status" value="1"/>
</dbReference>
<dbReference type="CDD" id="cd02440">
    <property type="entry name" value="AdoMet_MTases"/>
    <property type="match status" value="1"/>
</dbReference>
<dbReference type="GO" id="GO:0032259">
    <property type="term" value="P:methylation"/>
    <property type="evidence" value="ECO:0007669"/>
    <property type="project" value="UniProtKB-KW"/>
</dbReference>
<evidence type="ECO:0000313" key="2">
    <source>
        <dbReference type="EMBL" id="RNL87133.1"/>
    </source>
</evidence>
<keyword evidence="2" id="KW-0808">Transferase</keyword>
<gene>
    <name evidence="2" type="ORF">ED312_10760</name>
</gene>